<comment type="function">
    <text evidence="8">This protein is part of the stalk that links CF(0) to CF(1). It either transmits conformational changes from CF(0) to CF(1) or is implicated in proton conduction.</text>
</comment>
<evidence type="ECO:0000256" key="6">
    <source>
        <dbReference type="ARBA" id="ARBA00023196"/>
    </source>
</evidence>
<dbReference type="InterPro" id="IPR000711">
    <property type="entry name" value="ATPase_OSCP/dsu"/>
</dbReference>
<keyword evidence="5 8" id="KW-0472">Membrane</keyword>
<keyword evidence="9" id="KW-0378">Hydrolase</keyword>
<keyword evidence="7 8" id="KW-0066">ATP synthesis</keyword>
<dbReference type="PRINTS" id="PR00125">
    <property type="entry name" value="ATPASEDELTA"/>
</dbReference>
<organism evidence="9 10">
    <name type="scientific">Lysobacter enzymogenes</name>
    <dbReference type="NCBI Taxonomy" id="69"/>
    <lineage>
        <taxon>Bacteria</taxon>
        <taxon>Pseudomonadati</taxon>
        <taxon>Pseudomonadota</taxon>
        <taxon>Gammaproteobacteria</taxon>
        <taxon>Lysobacterales</taxon>
        <taxon>Lysobacteraceae</taxon>
        <taxon>Lysobacter</taxon>
    </lineage>
</organism>
<keyword evidence="8" id="KW-1003">Cell membrane</keyword>
<evidence type="ECO:0000256" key="8">
    <source>
        <dbReference type="HAMAP-Rule" id="MF_01416"/>
    </source>
</evidence>
<comment type="function">
    <text evidence="8">F(1)F(0) ATP synthase produces ATP from ADP in the presence of a proton or sodium gradient. F-type ATPases consist of two structural domains, F(1) containing the extramembraneous catalytic core and F(0) containing the membrane proton channel, linked together by a central stalk and a peripheral stalk. During catalysis, ATP synthesis in the catalytic domain of F(1) is coupled via a rotary mechanism of the central stalk subunits to proton translocation.</text>
</comment>
<proteinExistence type="inferred from homology"/>
<dbReference type="GO" id="GO:0016787">
    <property type="term" value="F:hydrolase activity"/>
    <property type="evidence" value="ECO:0007669"/>
    <property type="project" value="UniProtKB-KW"/>
</dbReference>
<comment type="subcellular location">
    <subcellularLocation>
        <location evidence="8">Cell membrane</location>
        <topology evidence="8">Peripheral membrane protein</topology>
    </subcellularLocation>
    <subcellularLocation>
        <location evidence="1">Membrane</location>
    </subcellularLocation>
</comment>
<keyword evidence="2 8" id="KW-0813">Transport</keyword>
<dbReference type="HAMAP" id="MF_01416">
    <property type="entry name" value="ATP_synth_delta_bact"/>
    <property type="match status" value="1"/>
</dbReference>
<evidence type="ECO:0000256" key="1">
    <source>
        <dbReference type="ARBA" id="ARBA00004370"/>
    </source>
</evidence>
<dbReference type="GO" id="GO:0045259">
    <property type="term" value="C:proton-transporting ATP synthase complex"/>
    <property type="evidence" value="ECO:0007669"/>
    <property type="project" value="UniProtKB-KW"/>
</dbReference>
<dbReference type="NCBIfam" id="NF004402">
    <property type="entry name" value="PRK05758.2-2"/>
    <property type="match status" value="1"/>
</dbReference>
<dbReference type="PANTHER" id="PTHR11910">
    <property type="entry name" value="ATP SYNTHASE DELTA CHAIN"/>
    <property type="match status" value="1"/>
</dbReference>
<protein>
    <recommendedName>
        <fullName evidence="8">ATP synthase subunit delta</fullName>
    </recommendedName>
    <alternativeName>
        <fullName evidence="8">ATP synthase F(1) sector subunit delta</fullName>
    </alternativeName>
    <alternativeName>
        <fullName evidence="8">F-type ATPase subunit delta</fullName>
        <shortName evidence="8">F-ATPase subunit delta</shortName>
    </alternativeName>
</protein>
<evidence type="ECO:0000256" key="2">
    <source>
        <dbReference type="ARBA" id="ARBA00022448"/>
    </source>
</evidence>
<evidence type="ECO:0000256" key="5">
    <source>
        <dbReference type="ARBA" id="ARBA00023136"/>
    </source>
</evidence>
<evidence type="ECO:0000313" key="10">
    <source>
        <dbReference type="Proteomes" id="UP000275910"/>
    </source>
</evidence>
<dbReference type="Proteomes" id="UP000275910">
    <property type="component" value="Unassembled WGS sequence"/>
</dbReference>
<dbReference type="RefSeq" id="WP_123649756.1">
    <property type="nucleotide sequence ID" value="NZ_RCTY01000061.1"/>
</dbReference>
<dbReference type="GO" id="GO:0046933">
    <property type="term" value="F:proton-transporting ATP synthase activity, rotational mechanism"/>
    <property type="evidence" value="ECO:0007669"/>
    <property type="project" value="UniProtKB-UniRule"/>
</dbReference>
<comment type="caution">
    <text evidence="9">The sequence shown here is derived from an EMBL/GenBank/DDBJ whole genome shotgun (WGS) entry which is preliminary data.</text>
</comment>
<reference evidence="9 10" key="1">
    <citation type="submission" date="2018-10" db="EMBL/GenBank/DDBJ databases">
        <title>The genome of Lysobacter enzymogenes OH11.</title>
        <authorList>
            <person name="Liu F."/>
            <person name="Zhao Y."/>
            <person name="Qian G."/>
            <person name="Chen Y."/>
            <person name="Xu H."/>
        </authorList>
    </citation>
    <scope>NUCLEOTIDE SEQUENCE [LARGE SCALE GENOMIC DNA]</scope>
    <source>
        <strain evidence="9 10">OH11</strain>
    </source>
</reference>
<comment type="similarity">
    <text evidence="8">Belongs to the ATPase delta chain family.</text>
</comment>
<evidence type="ECO:0000313" key="9">
    <source>
        <dbReference type="EMBL" id="ROU04431.1"/>
    </source>
</evidence>
<name>A0A3N2RAJ9_LYSEN</name>
<keyword evidence="6 8" id="KW-0139">CF(1)</keyword>
<gene>
    <name evidence="8" type="primary">atpH</name>
    <name evidence="9" type="ORF">D9T17_23725</name>
</gene>
<dbReference type="Pfam" id="PF00213">
    <property type="entry name" value="OSCP"/>
    <property type="match status" value="1"/>
</dbReference>
<dbReference type="InterPro" id="IPR026015">
    <property type="entry name" value="ATP_synth_OSCP/delta_N_sf"/>
</dbReference>
<dbReference type="Gene3D" id="1.10.520.20">
    <property type="entry name" value="N-terminal domain of the delta subunit of the F1F0-ATP synthase"/>
    <property type="match status" value="1"/>
</dbReference>
<keyword evidence="4 8" id="KW-0406">Ion transport</keyword>
<dbReference type="NCBIfam" id="TIGR01145">
    <property type="entry name" value="ATP_synt_delta"/>
    <property type="match status" value="1"/>
</dbReference>
<dbReference type="AlphaFoldDB" id="A0A3N2RAJ9"/>
<evidence type="ECO:0000256" key="4">
    <source>
        <dbReference type="ARBA" id="ARBA00023065"/>
    </source>
</evidence>
<dbReference type="GO" id="GO:0005886">
    <property type="term" value="C:plasma membrane"/>
    <property type="evidence" value="ECO:0007669"/>
    <property type="project" value="UniProtKB-SubCell"/>
</dbReference>
<sequence>MSQNLTLARPYARAAFALAREAGRTADWSQALAFSARVAADPQVQSVLGHPRLSASDAVALVAIDHADETVQRFLTLLADNRRLALLPEIAGLFEELRADADRVVKAKVTSASDLPAAELDSIKAALVKRFGRQVEIETAIDASLIGGAVIDAGEVVIDGSLKGKLARLQTALAG</sequence>
<evidence type="ECO:0000256" key="7">
    <source>
        <dbReference type="ARBA" id="ARBA00023310"/>
    </source>
</evidence>
<keyword evidence="3 8" id="KW-0375">Hydrogen ion transport</keyword>
<accession>A0A3N2RAJ9</accession>
<dbReference type="SUPFAM" id="SSF47928">
    <property type="entry name" value="N-terminal domain of the delta subunit of the F1F0-ATP synthase"/>
    <property type="match status" value="1"/>
</dbReference>
<dbReference type="EMBL" id="RCTY01000061">
    <property type="protein sequence ID" value="ROU04431.1"/>
    <property type="molecule type" value="Genomic_DNA"/>
</dbReference>
<evidence type="ECO:0000256" key="3">
    <source>
        <dbReference type="ARBA" id="ARBA00022781"/>
    </source>
</evidence>